<dbReference type="EMBL" id="OU963906">
    <property type="protein sequence ID" value="CAH0399082.1"/>
    <property type="molecule type" value="Genomic_DNA"/>
</dbReference>
<dbReference type="InterPro" id="IPR007588">
    <property type="entry name" value="Znf_FLYWCH"/>
</dbReference>
<protein>
    <recommendedName>
        <fullName evidence="4">FLYWCH-type domain-containing protein</fullName>
    </recommendedName>
</protein>
<keyword evidence="6" id="KW-1185">Reference proteome</keyword>
<sequence length="83" mass="9845">MYVHLQYLKRLFTVYNYSISPIFTTTIHGNPVMHLGNHRFNKYHRSKEPRTRWVCTKKKSGCKIGIITDNGVIIKVTNQHNHY</sequence>
<dbReference type="Gene3D" id="2.20.25.240">
    <property type="match status" value="1"/>
</dbReference>
<keyword evidence="2" id="KW-0863">Zinc-finger</keyword>
<proteinExistence type="predicted"/>
<gene>
    <name evidence="5" type="ORF">CHILSU_LOCUS2213</name>
</gene>
<keyword evidence="1" id="KW-0479">Metal-binding</keyword>
<dbReference type="Pfam" id="PF04500">
    <property type="entry name" value="FLYWCH"/>
    <property type="match status" value="1"/>
</dbReference>
<accession>A0ABN8AV62</accession>
<evidence type="ECO:0000259" key="4">
    <source>
        <dbReference type="Pfam" id="PF04500"/>
    </source>
</evidence>
<evidence type="ECO:0000256" key="2">
    <source>
        <dbReference type="ARBA" id="ARBA00022771"/>
    </source>
</evidence>
<dbReference type="Proteomes" id="UP001153292">
    <property type="component" value="Chromosome 13"/>
</dbReference>
<evidence type="ECO:0000256" key="1">
    <source>
        <dbReference type="ARBA" id="ARBA00022723"/>
    </source>
</evidence>
<reference evidence="5" key="1">
    <citation type="submission" date="2021-12" db="EMBL/GenBank/DDBJ databases">
        <authorList>
            <person name="King R."/>
        </authorList>
    </citation>
    <scope>NUCLEOTIDE SEQUENCE</scope>
</reference>
<evidence type="ECO:0000256" key="3">
    <source>
        <dbReference type="ARBA" id="ARBA00022833"/>
    </source>
</evidence>
<feature type="domain" description="FLYWCH-type" evidence="4">
    <location>
        <begin position="23"/>
        <end position="82"/>
    </location>
</feature>
<evidence type="ECO:0000313" key="5">
    <source>
        <dbReference type="EMBL" id="CAH0399082.1"/>
    </source>
</evidence>
<evidence type="ECO:0000313" key="6">
    <source>
        <dbReference type="Proteomes" id="UP001153292"/>
    </source>
</evidence>
<name>A0ABN8AV62_CHISP</name>
<organism evidence="5 6">
    <name type="scientific">Chilo suppressalis</name>
    <name type="common">Asiatic rice borer moth</name>
    <dbReference type="NCBI Taxonomy" id="168631"/>
    <lineage>
        <taxon>Eukaryota</taxon>
        <taxon>Metazoa</taxon>
        <taxon>Ecdysozoa</taxon>
        <taxon>Arthropoda</taxon>
        <taxon>Hexapoda</taxon>
        <taxon>Insecta</taxon>
        <taxon>Pterygota</taxon>
        <taxon>Neoptera</taxon>
        <taxon>Endopterygota</taxon>
        <taxon>Lepidoptera</taxon>
        <taxon>Glossata</taxon>
        <taxon>Ditrysia</taxon>
        <taxon>Pyraloidea</taxon>
        <taxon>Crambidae</taxon>
        <taxon>Crambinae</taxon>
        <taxon>Chilo</taxon>
    </lineage>
</organism>
<keyword evidence="3" id="KW-0862">Zinc</keyword>